<dbReference type="AlphaFoldDB" id="A0A8T4GHZ4"/>
<feature type="transmembrane region" description="Helical" evidence="7">
    <location>
        <begin position="97"/>
        <end position="116"/>
    </location>
</feature>
<dbReference type="InterPro" id="IPR052049">
    <property type="entry name" value="Electron_transfer_protein"/>
</dbReference>
<dbReference type="Pfam" id="PF03916">
    <property type="entry name" value="NrfD"/>
    <property type="match status" value="1"/>
</dbReference>
<dbReference type="RefSeq" id="WP_209486812.1">
    <property type="nucleotide sequence ID" value="NZ_JAGGKQ010000029.1"/>
</dbReference>
<reference evidence="8" key="1">
    <citation type="submission" date="2021-03" db="EMBL/GenBank/DDBJ databases">
        <title>Genomic Encyclopedia of Type Strains, Phase IV (KMG-IV): sequencing the most valuable type-strain genomes for metagenomic binning, comparative biology and taxonomic classification.</title>
        <authorList>
            <person name="Goeker M."/>
        </authorList>
    </citation>
    <scope>NUCLEOTIDE SEQUENCE</scope>
    <source>
        <strain evidence="8">DSM 23564</strain>
    </source>
</reference>
<feature type="transmembrane region" description="Helical" evidence="7">
    <location>
        <begin position="291"/>
        <end position="311"/>
    </location>
</feature>
<proteinExistence type="inferred from homology"/>
<keyword evidence="4 7" id="KW-0812">Transmembrane</keyword>
<evidence type="ECO:0000256" key="2">
    <source>
        <dbReference type="ARBA" id="ARBA00008929"/>
    </source>
</evidence>
<evidence type="ECO:0000256" key="1">
    <source>
        <dbReference type="ARBA" id="ARBA00004651"/>
    </source>
</evidence>
<evidence type="ECO:0000256" key="7">
    <source>
        <dbReference type="SAM" id="Phobius"/>
    </source>
</evidence>
<dbReference type="Proteomes" id="UP000823588">
    <property type="component" value="Unassembled WGS sequence"/>
</dbReference>
<evidence type="ECO:0000256" key="3">
    <source>
        <dbReference type="ARBA" id="ARBA00022475"/>
    </source>
</evidence>
<evidence type="ECO:0000256" key="5">
    <source>
        <dbReference type="ARBA" id="ARBA00022989"/>
    </source>
</evidence>
<comment type="similarity">
    <text evidence="2">Belongs to the NrfD family.</text>
</comment>
<organism evidence="8 9">
    <name type="scientific">Halorubrum alkaliphilum</name>
    <dbReference type="NCBI Taxonomy" id="261290"/>
    <lineage>
        <taxon>Archaea</taxon>
        <taxon>Methanobacteriati</taxon>
        <taxon>Methanobacteriota</taxon>
        <taxon>Stenosarchaea group</taxon>
        <taxon>Halobacteria</taxon>
        <taxon>Halobacteriales</taxon>
        <taxon>Haloferacaceae</taxon>
        <taxon>Halorubrum</taxon>
    </lineage>
</organism>
<keyword evidence="5 7" id="KW-1133">Transmembrane helix</keyword>
<dbReference type="EMBL" id="JAGGKQ010000029">
    <property type="protein sequence ID" value="MBP1923763.1"/>
    <property type="molecule type" value="Genomic_DNA"/>
</dbReference>
<keyword evidence="6 7" id="KW-0472">Membrane</keyword>
<keyword evidence="9" id="KW-1185">Reference proteome</keyword>
<feature type="transmembrane region" description="Helical" evidence="7">
    <location>
        <begin position="169"/>
        <end position="190"/>
    </location>
</feature>
<feature type="transmembrane region" description="Helical" evidence="7">
    <location>
        <begin position="360"/>
        <end position="383"/>
    </location>
</feature>
<evidence type="ECO:0000256" key="4">
    <source>
        <dbReference type="ARBA" id="ARBA00022692"/>
    </source>
</evidence>
<comment type="subcellular location">
    <subcellularLocation>
        <location evidence="1">Cell membrane</location>
        <topology evidence="1">Multi-pass membrane protein</topology>
    </subcellularLocation>
</comment>
<dbReference type="InterPro" id="IPR005614">
    <property type="entry name" value="NrfD-like"/>
</dbReference>
<gene>
    <name evidence="8" type="ORF">J2751_002808</name>
</gene>
<feature type="transmembrane region" description="Helical" evidence="7">
    <location>
        <begin position="247"/>
        <end position="271"/>
    </location>
</feature>
<evidence type="ECO:0000256" key="6">
    <source>
        <dbReference type="ARBA" id="ARBA00023136"/>
    </source>
</evidence>
<name>A0A8T4GHZ4_9EURY</name>
<dbReference type="PANTHER" id="PTHR34856:SF2">
    <property type="entry name" value="PROTEIN NRFD"/>
    <property type="match status" value="1"/>
</dbReference>
<accession>A0A8T4GHZ4</accession>
<dbReference type="OrthoDB" id="41377at2157"/>
<keyword evidence="3" id="KW-1003">Cell membrane</keyword>
<evidence type="ECO:0000313" key="8">
    <source>
        <dbReference type="EMBL" id="MBP1923763.1"/>
    </source>
</evidence>
<dbReference type="GO" id="GO:0005886">
    <property type="term" value="C:plasma membrane"/>
    <property type="evidence" value="ECO:0007669"/>
    <property type="project" value="UniProtKB-SubCell"/>
</dbReference>
<feature type="transmembrane region" description="Helical" evidence="7">
    <location>
        <begin position="55"/>
        <end position="85"/>
    </location>
</feature>
<feature type="transmembrane region" description="Helical" evidence="7">
    <location>
        <begin position="20"/>
        <end position="43"/>
    </location>
</feature>
<protein>
    <submittedName>
        <fullName evidence="8">Molybdopterin-containing oxidoreductase family membrane subunit</fullName>
    </submittedName>
</protein>
<comment type="caution">
    <text evidence="8">The sequence shown here is derived from an EMBL/GenBank/DDBJ whole genome shotgun (WGS) entry which is preliminary data.</text>
</comment>
<evidence type="ECO:0000313" key="9">
    <source>
        <dbReference type="Proteomes" id="UP000823588"/>
    </source>
</evidence>
<sequence length="416" mass="43695">MSRLGGESALQRARDAGPRAYAWIGLVALGLLIGVYGALLTLIEGTTVLGLSDQVPWGILISTYVFFALLSTGICIGITSLSSVFGMTTFEPLVKRGVLLSLFTLAAGGLVIMAGLGQPFRAIPQMLLSPNPSAPMWWMIVLYSVYGGALVAEFYLLDQAEQPSQRLTLAVGVVALVAPILAGGMLGAIFGTAEARPYYGGIFASVYLLVTAVFSGVALLTAVTIVERRLTDATATAVDETLLTGTLAKYLGVLAGVTLLLTAFRHAYGLVATNEALALAHEHMLFGTHSAWALGVGVGLGMVVPFALLALPRTRTVGGVFTASVLALVGLFASRLEFVLGGQVVALTNDPSHQFPLVSYAPSVAEIAIVVFGFALLAFLYTMSRLLFDLDERPDHAATDMTHPNSTATPEVTDDD</sequence>
<feature type="transmembrane region" description="Helical" evidence="7">
    <location>
        <begin position="202"/>
        <end position="226"/>
    </location>
</feature>
<dbReference type="PANTHER" id="PTHR34856">
    <property type="entry name" value="PROTEIN NRFD"/>
    <property type="match status" value="1"/>
</dbReference>
<feature type="transmembrane region" description="Helical" evidence="7">
    <location>
        <begin position="318"/>
        <end position="340"/>
    </location>
</feature>
<feature type="transmembrane region" description="Helical" evidence="7">
    <location>
        <begin position="136"/>
        <end position="157"/>
    </location>
</feature>